<dbReference type="InterPro" id="IPR036686">
    <property type="entry name" value="Class_II_Hydrophobin_sf"/>
</dbReference>
<accession>A0A9P8V0B6</accession>
<dbReference type="CDD" id="cd23508">
    <property type="entry name" value="hydrophobin_II"/>
    <property type="match status" value="1"/>
</dbReference>
<evidence type="ECO:0000256" key="1">
    <source>
        <dbReference type="ARBA" id="ARBA00004196"/>
    </source>
</evidence>
<evidence type="ECO:0000313" key="6">
    <source>
        <dbReference type="EMBL" id="KAH6662415.1"/>
    </source>
</evidence>
<dbReference type="Pfam" id="PF06766">
    <property type="entry name" value="Hydrophobin_2"/>
    <property type="match status" value="1"/>
</dbReference>
<keyword evidence="3" id="KW-1015">Disulfide bond</keyword>
<proteinExistence type="inferred from homology"/>
<dbReference type="AlphaFoldDB" id="A0A9P8V0B6"/>
<dbReference type="SUPFAM" id="SSF101751">
    <property type="entry name" value="Hydrophobin II, HfbII"/>
    <property type="match status" value="1"/>
</dbReference>
<evidence type="ECO:0000313" key="7">
    <source>
        <dbReference type="Proteomes" id="UP000770015"/>
    </source>
</evidence>
<dbReference type="Gene3D" id="3.20.120.10">
    <property type="entry name" value="Hydrophobin"/>
    <property type="match status" value="1"/>
</dbReference>
<comment type="similarity">
    <text evidence="2">Belongs to the cerato-ulmin hydrophobin family.</text>
</comment>
<organism evidence="6 7">
    <name type="scientific">Plectosphaerella plurivora</name>
    <dbReference type="NCBI Taxonomy" id="936078"/>
    <lineage>
        <taxon>Eukaryota</taxon>
        <taxon>Fungi</taxon>
        <taxon>Dikarya</taxon>
        <taxon>Ascomycota</taxon>
        <taxon>Pezizomycotina</taxon>
        <taxon>Sordariomycetes</taxon>
        <taxon>Hypocreomycetidae</taxon>
        <taxon>Glomerellales</taxon>
        <taxon>Plectosphaerellaceae</taxon>
        <taxon>Plectosphaerella</taxon>
    </lineage>
</organism>
<dbReference type="InterPro" id="IPR010636">
    <property type="entry name" value="Class_II_hydrophobin"/>
</dbReference>
<feature type="signal peptide" evidence="5">
    <location>
        <begin position="1"/>
        <end position="17"/>
    </location>
</feature>
<gene>
    <name evidence="6" type="ORF">F5X68DRAFT_266174</name>
</gene>
<dbReference type="OrthoDB" id="4500971at2759"/>
<evidence type="ECO:0000256" key="5">
    <source>
        <dbReference type="SAM" id="SignalP"/>
    </source>
</evidence>
<dbReference type="Proteomes" id="UP000770015">
    <property type="component" value="Unassembled WGS sequence"/>
</dbReference>
<evidence type="ECO:0000256" key="4">
    <source>
        <dbReference type="SAM" id="MobiDB-lite"/>
    </source>
</evidence>
<comment type="caution">
    <text evidence="6">The sequence shown here is derived from an EMBL/GenBank/DDBJ whole genome shotgun (WGS) entry which is preliminary data.</text>
</comment>
<name>A0A9P8V0B6_9PEZI</name>
<feature type="region of interest" description="Disordered" evidence="4">
    <location>
        <begin position="94"/>
        <end position="177"/>
    </location>
</feature>
<reference evidence="6" key="1">
    <citation type="journal article" date="2021" name="Nat. Commun.">
        <title>Genetic determinants of endophytism in the Arabidopsis root mycobiome.</title>
        <authorList>
            <person name="Mesny F."/>
            <person name="Miyauchi S."/>
            <person name="Thiergart T."/>
            <person name="Pickel B."/>
            <person name="Atanasova L."/>
            <person name="Karlsson M."/>
            <person name="Huettel B."/>
            <person name="Barry K.W."/>
            <person name="Haridas S."/>
            <person name="Chen C."/>
            <person name="Bauer D."/>
            <person name="Andreopoulos W."/>
            <person name="Pangilinan J."/>
            <person name="LaButti K."/>
            <person name="Riley R."/>
            <person name="Lipzen A."/>
            <person name="Clum A."/>
            <person name="Drula E."/>
            <person name="Henrissat B."/>
            <person name="Kohler A."/>
            <person name="Grigoriev I.V."/>
            <person name="Martin F.M."/>
            <person name="Hacquard S."/>
        </authorList>
    </citation>
    <scope>NUCLEOTIDE SEQUENCE</scope>
    <source>
        <strain evidence="6">MPI-SDFR-AT-0117</strain>
    </source>
</reference>
<dbReference type="EMBL" id="JAGSXJ010000046">
    <property type="protein sequence ID" value="KAH6662415.1"/>
    <property type="molecule type" value="Genomic_DNA"/>
</dbReference>
<dbReference type="GO" id="GO:0005576">
    <property type="term" value="C:extracellular region"/>
    <property type="evidence" value="ECO:0007669"/>
    <property type="project" value="InterPro"/>
</dbReference>
<keyword evidence="5" id="KW-0732">Signal</keyword>
<feature type="chain" id="PRO_5040334769" evidence="5">
    <location>
        <begin position="18"/>
        <end position="251"/>
    </location>
</feature>
<feature type="compositionally biased region" description="Basic and acidic residues" evidence="4">
    <location>
        <begin position="94"/>
        <end position="108"/>
    </location>
</feature>
<comment type="subcellular location">
    <subcellularLocation>
        <location evidence="1">Cell envelope</location>
    </subcellularLocation>
</comment>
<feature type="compositionally biased region" description="Gly residues" evidence="4">
    <location>
        <begin position="114"/>
        <end position="174"/>
    </location>
</feature>
<keyword evidence="7" id="KW-1185">Reference proteome</keyword>
<sequence length="251" mass="25646">MKFSAVLVTVFAGAAMAAPSEYKPEYKDEVAPVKEALPIHDPEYNEHVAPVPVYDPKYPEDIIPEYDPEDVDEAAPIDYTLPDHDVIHYRRDGSDMAKRYGGDDHQSDYPKGGPKPGYPGGGNGNGGGDNGNGGGDGDNGNGGGDGDNGNGGGDGDNGNGGGDGDNGNGGGDGGETPAPYEACPDMGLLAAVGPRCCASGLLNLVYFDCVLADPTSPENFEAVCGARKSPVCCPVNLGRVASLLCQTPIGL</sequence>
<evidence type="ECO:0000256" key="3">
    <source>
        <dbReference type="ARBA" id="ARBA00023157"/>
    </source>
</evidence>
<evidence type="ECO:0000256" key="2">
    <source>
        <dbReference type="ARBA" id="ARBA00009576"/>
    </source>
</evidence>
<protein>
    <submittedName>
        <fullName evidence="6">Uncharacterized protein</fullName>
    </submittedName>
</protein>